<proteinExistence type="predicted"/>
<keyword evidence="1" id="KW-1185">Reference proteome</keyword>
<name>A0ABM4VZA5_COFAR</name>
<dbReference type="GeneID" id="140015936"/>
<accession>A0ABM4VZA5</accession>
<dbReference type="Proteomes" id="UP001652660">
    <property type="component" value="Chromosome 10c"/>
</dbReference>
<protein>
    <submittedName>
        <fullName evidence="2">Uncharacterized protein</fullName>
    </submittedName>
</protein>
<sequence length="208" mass="24256">MAEKSMFHWIQWPQLCYPVEEGGTGFRRLRDIYKAFSCKLWWRFRTRSSLWATYLQANYCQVTLSLSATDIWRRMLNVSRQVELSMLGQVNEGSCHFWYDNWFSSSALFLRLIVIPDLTFKDFITNGEWDVQLLSRALPKGIIPSILQQSIPEDGRADKVGWMPMTSGKFTLALAFCEVHQASNTSGILSHVWHPRIPLKVSFFMLDY</sequence>
<organism evidence="1 2">
    <name type="scientific">Coffea arabica</name>
    <name type="common">Arabian coffee</name>
    <dbReference type="NCBI Taxonomy" id="13443"/>
    <lineage>
        <taxon>Eukaryota</taxon>
        <taxon>Viridiplantae</taxon>
        <taxon>Streptophyta</taxon>
        <taxon>Embryophyta</taxon>
        <taxon>Tracheophyta</taxon>
        <taxon>Spermatophyta</taxon>
        <taxon>Magnoliopsida</taxon>
        <taxon>eudicotyledons</taxon>
        <taxon>Gunneridae</taxon>
        <taxon>Pentapetalae</taxon>
        <taxon>asterids</taxon>
        <taxon>lamiids</taxon>
        <taxon>Gentianales</taxon>
        <taxon>Rubiaceae</taxon>
        <taxon>Ixoroideae</taxon>
        <taxon>Gardenieae complex</taxon>
        <taxon>Bertiereae - Coffeeae clade</taxon>
        <taxon>Coffeeae</taxon>
        <taxon>Coffea</taxon>
    </lineage>
</organism>
<evidence type="ECO:0000313" key="1">
    <source>
        <dbReference type="Proteomes" id="UP001652660"/>
    </source>
</evidence>
<evidence type="ECO:0000313" key="2">
    <source>
        <dbReference type="RefSeq" id="XP_071924871.1"/>
    </source>
</evidence>
<gene>
    <name evidence="2" type="primary">LOC140015936</name>
</gene>
<dbReference type="RefSeq" id="XP_071924871.1">
    <property type="nucleotide sequence ID" value="XM_072068770.1"/>
</dbReference>
<reference evidence="2" key="1">
    <citation type="submission" date="2025-08" db="UniProtKB">
        <authorList>
            <consortium name="RefSeq"/>
        </authorList>
    </citation>
    <scope>IDENTIFICATION</scope>
    <source>
        <tissue evidence="2">Leaves</tissue>
    </source>
</reference>